<reference evidence="2" key="1">
    <citation type="submission" date="2016-10" db="EMBL/GenBank/DDBJ databases">
        <authorList>
            <person name="de Groot N.N."/>
        </authorList>
    </citation>
    <scope>NUCLEOTIDE SEQUENCE</scope>
</reference>
<dbReference type="SUPFAM" id="SSF52833">
    <property type="entry name" value="Thioredoxin-like"/>
    <property type="match status" value="1"/>
</dbReference>
<accession>A0A1W1CGF4</accession>
<gene>
    <name evidence="2" type="ORF">MNB_SV-12-137</name>
</gene>
<protein>
    <submittedName>
        <fullName evidence="2">Secreted protein, suppressor for copper-sensitivity ScsC</fullName>
    </submittedName>
</protein>
<sequence length="282" mass="32140">MMSRLLSTTLIATLSLSAAGSSESEVKDYIKKYIVKSPRVKVESVDIIDKQQLDKPKGWDVYFVNIHANIKKSATVTDKATVPETIFVKDGFVAISLIDMKTGKDFKMELKPELNPKIYDDKHLFAGNKDAKHKIVVFSDPQCPFCQEKVPEIYKAVKANPKTFAMYYYHFPLLRIHPVSDIITRVMVIEQEKGNFDKVIDMYNLKVDIHEVNATKVLDKINKEYGLKITEKDIDAKNIADELKHDQTMATKSMVAGTPTVYVDGKWDKTRNGYKKLITKKN</sequence>
<evidence type="ECO:0000313" key="2">
    <source>
        <dbReference type="EMBL" id="SFV64849.1"/>
    </source>
</evidence>
<dbReference type="AlphaFoldDB" id="A0A1W1CGF4"/>
<dbReference type="Gene3D" id="3.40.30.10">
    <property type="entry name" value="Glutaredoxin"/>
    <property type="match status" value="1"/>
</dbReference>
<evidence type="ECO:0000259" key="1">
    <source>
        <dbReference type="Pfam" id="PF13462"/>
    </source>
</evidence>
<dbReference type="EMBL" id="FPHE01000135">
    <property type="protein sequence ID" value="SFV64849.1"/>
    <property type="molecule type" value="Genomic_DNA"/>
</dbReference>
<organism evidence="2">
    <name type="scientific">hydrothermal vent metagenome</name>
    <dbReference type="NCBI Taxonomy" id="652676"/>
    <lineage>
        <taxon>unclassified sequences</taxon>
        <taxon>metagenomes</taxon>
        <taxon>ecological metagenomes</taxon>
    </lineage>
</organism>
<dbReference type="InterPro" id="IPR012336">
    <property type="entry name" value="Thioredoxin-like_fold"/>
</dbReference>
<proteinExistence type="predicted"/>
<dbReference type="InterPro" id="IPR036249">
    <property type="entry name" value="Thioredoxin-like_sf"/>
</dbReference>
<dbReference type="Pfam" id="PF13462">
    <property type="entry name" value="Thioredoxin_4"/>
    <property type="match status" value="1"/>
</dbReference>
<feature type="domain" description="Thioredoxin-like fold" evidence="1">
    <location>
        <begin position="123"/>
        <end position="271"/>
    </location>
</feature>
<name>A0A1W1CGF4_9ZZZZ</name>